<evidence type="ECO:0000313" key="2">
    <source>
        <dbReference type="Proteomes" id="UP000324800"/>
    </source>
</evidence>
<name>A0A5J4U5L5_9EUKA</name>
<accession>A0A5J4U5L5</accession>
<evidence type="ECO:0000313" key="1">
    <source>
        <dbReference type="EMBL" id="KAA6365887.1"/>
    </source>
</evidence>
<dbReference type="Gene3D" id="1.25.10.10">
    <property type="entry name" value="Leucine-rich Repeat Variant"/>
    <property type="match status" value="1"/>
</dbReference>
<dbReference type="AlphaFoldDB" id="A0A5J4U5L5"/>
<organism evidence="1 2">
    <name type="scientific">Streblomastix strix</name>
    <dbReference type="NCBI Taxonomy" id="222440"/>
    <lineage>
        <taxon>Eukaryota</taxon>
        <taxon>Metamonada</taxon>
        <taxon>Preaxostyla</taxon>
        <taxon>Oxymonadida</taxon>
        <taxon>Streblomastigidae</taxon>
        <taxon>Streblomastix</taxon>
    </lineage>
</organism>
<proteinExistence type="predicted"/>
<dbReference type="SUPFAM" id="SSF48371">
    <property type="entry name" value="ARM repeat"/>
    <property type="match status" value="1"/>
</dbReference>
<dbReference type="InterPro" id="IPR016024">
    <property type="entry name" value="ARM-type_fold"/>
</dbReference>
<protein>
    <submittedName>
        <fullName evidence="1">Uncharacterized protein</fullName>
    </submittedName>
</protein>
<sequence>MDLPDEMAKKEEIPYLVNILLSGNQSLQVQVTQRLQSIALHDSDRNSYTYQLFLAPLVVMVKSPLFETSLIAWEALNKLVKSSPQMRDELLKIGFVETVRYSLTDKYTPVHVQTNLLDIIIQLLLNEADSSGMGLLVNVLLNKIASENEEQIEAEV</sequence>
<feature type="non-terminal residue" evidence="1">
    <location>
        <position position="156"/>
    </location>
</feature>
<dbReference type="InterPro" id="IPR011989">
    <property type="entry name" value="ARM-like"/>
</dbReference>
<dbReference type="OrthoDB" id="7537227at2759"/>
<dbReference type="Proteomes" id="UP000324800">
    <property type="component" value="Unassembled WGS sequence"/>
</dbReference>
<gene>
    <name evidence="1" type="ORF">EZS28_038586</name>
</gene>
<reference evidence="1 2" key="1">
    <citation type="submission" date="2019-03" db="EMBL/GenBank/DDBJ databases">
        <title>Single cell metagenomics reveals metabolic interactions within the superorganism composed of flagellate Streblomastix strix and complex community of Bacteroidetes bacteria on its surface.</title>
        <authorList>
            <person name="Treitli S.C."/>
            <person name="Kolisko M."/>
            <person name="Husnik F."/>
            <person name="Keeling P."/>
            <person name="Hampl V."/>
        </authorList>
    </citation>
    <scope>NUCLEOTIDE SEQUENCE [LARGE SCALE GENOMIC DNA]</scope>
    <source>
        <strain evidence="1">ST1C</strain>
    </source>
</reference>
<comment type="caution">
    <text evidence="1">The sequence shown here is derived from an EMBL/GenBank/DDBJ whole genome shotgun (WGS) entry which is preliminary data.</text>
</comment>
<dbReference type="EMBL" id="SNRW01019966">
    <property type="protein sequence ID" value="KAA6365887.1"/>
    <property type="molecule type" value="Genomic_DNA"/>
</dbReference>